<evidence type="ECO:0000313" key="2">
    <source>
        <dbReference type="Proteomes" id="UP000184130"/>
    </source>
</evidence>
<dbReference type="Proteomes" id="UP000184130">
    <property type="component" value="Unassembled WGS sequence"/>
</dbReference>
<proteinExistence type="predicted"/>
<dbReference type="AlphaFoldDB" id="A0A1M6R370"/>
<dbReference type="RefSeq" id="WP_073203531.1">
    <property type="nucleotide sequence ID" value="NZ_FRBD01000001.1"/>
</dbReference>
<evidence type="ECO:0000313" key="1">
    <source>
        <dbReference type="EMBL" id="SHK26866.1"/>
    </source>
</evidence>
<gene>
    <name evidence="1" type="ORF">SAMN05216463_10159</name>
</gene>
<protein>
    <submittedName>
        <fullName evidence="1">Uncharacterized protein</fullName>
    </submittedName>
</protein>
<organism evidence="1 2">
    <name type="scientific">Xylanibacter ruminicola</name>
    <name type="common">Prevotella ruminicola</name>
    <dbReference type="NCBI Taxonomy" id="839"/>
    <lineage>
        <taxon>Bacteria</taxon>
        <taxon>Pseudomonadati</taxon>
        <taxon>Bacteroidota</taxon>
        <taxon>Bacteroidia</taxon>
        <taxon>Bacteroidales</taxon>
        <taxon>Prevotellaceae</taxon>
        <taxon>Xylanibacter</taxon>
    </lineage>
</organism>
<accession>A0A1M6R370</accession>
<reference evidence="1 2" key="1">
    <citation type="submission" date="2016-11" db="EMBL/GenBank/DDBJ databases">
        <authorList>
            <person name="Jaros S."/>
            <person name="Januszkiewicz K."/>
            <person name="Wedrychowicz H."/>
        </authorList>
    </citation>
    <scope>NUCLEOTIDE SEQUENCE [LARGE SCALE GENOMIC DNA]</scope>
    <source>
        <strain evidence="1 2">KHT3</strain>
    </source>
</reference>
<dbReference type="EMBL" id="FRBD01000001">
    <property type="protein sequence ID" value="SHK26866.1"/>
    <property type="molecule type" value="Genomic_DNA"/>
</dbReference>
<sequence>MTQYIIQNDNEEYMAAFSKKRITWTKAPECAKTFDSREAANTMLRKINFFHNVPCWLARVVRD</sequence>
<name>A0A1M6R370_XYLRU</name>